<organism evidence="3 4">
    <name type="scientific">Hypocrea jecorina (strain ATCC 56765 / BCRC 32924 / NRRL 11460 / Rut C-30)</name>
    <name type="common">Trichoderma reesei</name>
    <dbReference type="NCBI Taxonomy" id="1344414"/>
    <lineage>
        <taxon>Eukaryota</taxon>
        <taxon>Fungi</taxon>
        <taxon>Dikarya</taxon>
        <taxon>Ascomycota</taxon>
        <taxon>Pezizomycotina</taxon>
        <taxon>Sordariomycetes</taxon>
        <taxon>Hypocreomycetidae</taxon>
        <taxon>Hypocreales</taxon>
        <taxon>Hypocreaceae</taxon>
        <taxon>Trichoderma</taxon>
    </lineage>
</organism>
<feature type="compositionally biased region" description="Basic and acidic residues" evidence="1">
    <location>
        <begin position="1"/>
        <end position="11"/>
    </location>
</feature>
<dbReference type="AlphaFoldDB" id="A0A024SJC4"/>
<reference evidence="4" key="1">
    <citation type="journal article" date="2013" name="Ind. Biotechnol.">
        <title>Comparative genomics analysis of Trichoderma reesei strains.</title>
        <authorList>
            <person name="Koike H."/>
            <person name="Aerts A."/>
            <person name="LaButti K."/>
            <person name="Grigoriev I.V."/>
            <person name="Baker S.E."/>
        </authorList>
    </citation>
    <scope>NUCLEOTIDE SEQUENCE [LARGE SCALE GENOMIC DNA]</scope>
    <source>
        <strain evidence="4">ATCC 56765 / BCRC 32924 / NRRL 11460 / Rut C-30</strain>
    </source>
</reference>
<evidence type="ECO:0000259" key="2">
    <source>
        <dbReference type="Pfam" id="PF22485"/>
    </source>
</evidence>
<dbReference type="PANTHER" id="PTHR39461">
    <property type="entry name" value="LEA DOMAIN PROTEIN (AFU_ORTHOLOGUE AFUA_8G04920)"/>
    <property type="match status" value="1"/>
</dbReference>
<feature type="compositionally biased region" description="Low complexity" evidence="1">
    <location>
        <begin position="12"/>
        <end position="31"/>
    </location>
</feature>
<sequence length="916" mass="97813">MLPRPEGDKDSQNNSSNGNNNQNNESSSSSSKPKNPDIQIPSIQPIEHGESLTSRAEGLVGKFVDEFGNILDWDGTVLGSVEGDLPSMVGRPVSETGEIRDSAGEVVGYVSENHTKPTLRDLEGGLKIDGDGNIYNKKGEIVGKMNKPSSGEKQGEASGQQSKGEGKASNDAGKANASSAPSPSEVYLDVNVIDVRSIPRSAAGVVTDSGDILDRSGKAIGKIQQSEDSNDLVGNAVTATGDILDSSGNVLAKATLNTGEEGDEGESQHEEEGEHDDDEQGGDYTTDQGDKQPQEEAEGQAKNLEKTTGKEEEEAPISMEDKSEEVQEKGQDIKDQGEDKLQEEDKLEEEKVIDFSELKGCKVNKAGNLVNKNGDIIGRLIEGDAKKLLGKRADEKGQIWDDSGNVIGKAEPLSHSERGDEKEFAPFENFPDATVEADGRVMHNGQQVGVVVEGDPKRLKGSHVDEDGDILDRRGNVVGKAEAWDEPEAEPEAVVDKSSLAGKRVNKAGNVVDGSGAIWGRVVEGNIKALVGRMCDKQGNVLSESGDIIGKAELVSEGEREGMKEGPFAELSGCTVAKDGTVVTPSGDVVGRLIEGDPKKLFGRSVDEDGDVVDSNGNVLGKAERWQEEEVERKKAPYAGRKVNRDGNVVDEDGNIIAKLVSGDISACSGKEVDDDGDVVNYKGQAVGHVALLEDIPKETEEEMKKKEEAERDRQLAQKLAVCIEQSLDKVRPICKMITDKINTAERTPKEELDEEQLVREVKPLIEEGGKILTETNGTIRGLDPDGRIQRNAKHKAGTKEASPEEYHLADVLKELTGTITQTIDNAKSKIEGMPHAKKELNPLWGLLAEPLFQIIAAVGLLLNGVLGLVGKLLSGLGLGGLVDNLLGTLGLNKVLDSLGLGSVTSAITGKNQKKK</sequence>
<evidence type="ECO:0000313" key="4">
    <source>
        <dbReference type="Proteomes" id="UP000024376"/>
    </source>
</evidence>
<accession>A0A024SJC4</accession>
<dbReference type="Pfam" id="PF12396">
    <property type="entry name" value="DUF3659"/>
    <property type="match status" value="7"/>
</dbReference>
<feature type="domain" description="DUF6987" evidence="2">
    <location>
        <begin position="705"/>
        <end position="903"/>
    </location>
</feature>
<name>A0A024SJC4_HYPJR</name>
<dbReference type="KEGG" id="trr:M419DRAFT_73644"/>
<dbReference type="InterPro" id="IPR022124">
    <property type="entry name" value="DUF3659"/>
</dbReference>
<dbReference type="Pfam" id="PF22485">
    <property type="entry name" value="DUF6987"/>
    <property type="match status" value="1"/>
</dbReference>
<feature type="compositionally biased region" description="Basic and acidic residues" evidence="1">
    <location>
        <begin position="319"/>
        <end position="349"/>
    </location>
</feature>
<feature type="region of interest" description="Disordered" evidence="1">
    <location>
        <begin position="121"/>
        <end position="186"/>
    </location>
</feature>
<dbReference type="InterPro" id="IPR054256">
    <property type="entry name" value="DUF6987"/>
</dbReference>
<dbReference type="Proteomes" id="UP000024376">
    <property type="component" value="Unassembled WGS sequence"/>
</dbReference>
<dbReference type="OrthoDB" id="3937590at2759"/>
<evidence type="ECO:0000256" key="1">
    <source>
        <dbReference type="SAM" id="MobiDB-lite"/>
    </source>
</evidence>
<gene>
    <name evidence="3" type="ORF">M419DRAFT_73644</name>
</gene>
<feature type="region of interest" description="Disordered" evidence="1">
    <location>
        <begin position="241"/>
        <end position="349"/>
    </location>
</feature>
<dbReference type="HOGENOM" id="CLU_002822_0_0_1"/>
<evidence type="ECO:0000313" key="3">
    <source>
        <dbReference type="EMBL" id="ETS04841.1"/>
    </source>
</evidence>
<dbReference type="PANTHER" id="PTHR39461:SF1">
    <property type="entry name" value="LEA DOMAIN PROTEIN (AFU_ORTHOLOGUE AFUA_8G04920)"/>
    <property type="match status" value="1"/>
</dbReference>
<feature type="compositionally biased region" description="Basic and acidic residues" evidence="1">
    <location>
        <begin position="121"/>
        <end position="130"/>
    </location>
</feature>
<proteinExistence type="predicted"/>
<feature type="region of interest" description="Disordered" evidence="1">
    <location>
        <begin position="1"/>
        <end position="48"/>
    </location>
</feature>
<dbReference type="EMBL" id="KI911141">
    <property type="protein sequence ID" value="ETS04841.1"/>
    <property type="molecule type" value="Genomic_DNA"/>
</dbReference>
<protein>
    <recommendedName>
        <fullName evidence="2">DUF6987 domain-containing protein</fullName>
    </recommendedName>
</protein>
<feature type="compositionally biased region" description="Polar residues" evidence="1">
    <location>
        <begin position="147"/>
        <end position="163"/>
    </location>
</feature>